<dbReference type="EMBL" id="JAOTPV010000003">
    <property type="protein sequence ID" value="KAJ4485543.1"/>
    <property type="molecule type" value="Genomic_DNA"/>
</dbReference>
<dbReference type="InterPro" id="IPR051640">
    <property type="entry name" value="GRB10-interact_GYF"/>
</dbReference>
<feature type="domain" description="GYF" evidence="2">
    <location>
        <begin position="326"/>
        <end position="382"/>
    </location>
</feature>
<dbReference type="PANTHER" id="PTHR14445">
    <property type="entry name" value="GRB10 INTERACTING GYF PROTEIN"/>
    <property type="match status" value="1"/>
</dbReference>
<dbReference type="OrthoDB" id="6415790at2759"/>
<dbReference type="Pfam" id="PF02213">
    <property type="entry name" value="GYF"/>
    <property type="match status" value="1"/>
</dbReference>
<name>A0A9W9AN74_9AGAR</name>
<proteinExistence type="predicted"/>
<dbReference type="InterPro" id="IPR035445">
    <property type="entry name" value="GYF-like_dom_sf"/>
</dbReference>
<evidence type="ECO:0000313" key="4">
    <source>
        <dbReference type="Proteomes" id="UP001150266"/>
    </source>
</evidence>
<dbReference type="Gene3D" id="3.30.1490.40">
    <property type="match status" value="1"/>
</dbReference>
<organism evidence="3 4">
    <name type="scientific">Lentinula aciculospora</name>
    <dbReference type="NCBI Taxonomy" id="153920"/>
    <lineage>
        <taxon>Eukaryota</taxon>
        <taxon>Fungi</taxon>
        <taxon>Dikarya</taxon>
        <taxon>Basidiomycota</taxon>
        <taxon>Agaricomycotina</taxon>
        <taxon>Agaricomycetes</taxon>
        <taxon>Agaricomycetidae</taxon>
        <taxon>Agaricales</taxon>
        <taxon>Marasmiineae</taxon>
        <taxon>Omphalotaceae</taxon>
        <taxon>Lentinula</taxon>
    </lineage>
</organism>
<evidence type="ECO:0000313" key="3">
    <source>
        <dbReference type="EMBL" id="KAJ4485543.1"/>
    </source>
</evidence>
<reference evidence="3" key="1">
    <citation type="submission" date="2022-08" db="EMBL/GenBank/DDBJ databases">
        <title>A Global Phylogenomic Analysis of the Shiitake Genus Lentinula.</title>
        <authorList>
            <consortium name="DOE Joint Genome Institute"/>
            <person name="Sierra-Patev S."/>
            <person name="Min B."/>
            <person name="Naranjo-Ortiz M."/>
            <person name="Looney B."/>
            <person name="Konkel Z."/>
            <person name="Slot J.C."/>
            <person name="Sakamoto Y."/>
            <person name="Steenwyk J.L."/>
            <person name="Rokas A."/>
            <person name="Carro J."/>
            <person name="Camarero S."/>
            <person name="Ferreira P."/>
            <person name="Molpeceres G."/>
            <person name="Ruiz-Duenas F.J."/>
            <person name="Serrano A."/>
            <person name="Henrissat B."/>
            <person name="Drula E."/>
            <person name="Hughes K.W."/>
            <person name="Mata J.L."/>
            <person name="Ishikawa N.K."/>
            <person name="Vargas-Isla R."/>
            <person name="Ushijima S."/>
            <person name="Smith C.A."/>
            <person name="Ahrendt S."/>
            <person name="Andreopoulos W."/>
            <person name="He G."/>
            <person name="Labutti K."/>
            <person name="Lipzen A."/>
            <person name="Ng V."/>
            <person name="Riley R."/>
            <person name="Sandor L."/>
            <person name="Barry K."/>
            <person name="Martinez A.T."/>
            <person name="Xiao Y."/>
            <person name="Gibbons J.G."/>
            <person name="Terashima K."/>
            <person name="Grigoriev I.V."/>
            <person name="Hibbett D.S."/>
        </authorList>
    </citation>
    <scope>NUCLEOTIDE SEQUENCE</scope>
    <source>
        <strain evidence="3">JLM2183</strain>
    </source>
</reference>
<feature type="region of interest" description="Disordered" evidence="1">
    <location>
        <begin position="563"/>
        <end position="600"/>
    </location>
</feature>
<dbReference type="SUPFAM" id="SSF55277">
    <property type="entry name" value="GYF domain"/>
    <property type="match status" value="1"/>
</dbReference>
<feature type="compositionally biased region" description="Polar residues" evidence="1">
    <location>
        <begin position="665"/>
        <end position="689"/>
    </location>
</feature>
<feature type="compositionally biased region" description="Basic and acidic residues" evidence="1">
    <location>
        <begin position="157"/>
        <end position="172"/>
    </location>
</feature>
<feature type="compositionally biased region" description="Polar residues" evidence="1">
    <location>
        <begin position="183"/>
        <end position="194"/>
    </location>
</feature>
<feature type="region of interest" description="Disordered" evidence="1">
    <location>
        <begin position="844"/>
        <end position="1029"/>
    </location>
</feature>
<dbReference type="Proteomes" id="UP001150266">
    <property type="component" value="Unassembled WGS sequence"/>
</dbReference>
<feature type="compositionally biased region" description="Polar residues" evidence="1">
    <location>
        <begin position="970"/>
        <end position="984"/>
    </location>
</feature>
<dbReference type="InterPro" id="IPR003169">
    <property type="entry name" value="GYF"/>
</dbReference>
<feature type="region of interest" description="Disordered" evidence="1">
    <location>
        <begin position="137"/>
        <end position="210"/>
    </location>
</feature>
<feature type="region of interest" description="Disordered" evidence="1">
    <location>
        <begin position="621"/>
        <end position="689"/>
    </location>
</feature>
<dbReference type="GO" id="GO:0005829">
    <property type="term" value="C:cytosol"/>
    <property type="evidence" value="ECO:0007669"/>
    <property type="project" value="TreeGrafter"/>
</dbReference>
<feature type="compositionally biased region" description="Basic and acidic residues" evidence="1">
    <location>
        <begin position="924"/>
        <end position="935"/>
    </location>
</feature>
<feature type="region of interest" description="Disordered" evidence="1">
    <location>
        <begin position="805"/>
        <end position="831"/>
    </location>
</feature>
<feature type="compositionally biased region" description="Polar residues" evidence="1">
    <location>
        <begin position="621"/>
        <end position="643"/>
    </location>
</feature>
<feature type="compositionally biased region" description="Low complexity" evidence="1">
    <location>
        <begin position="897"/>
        <end position="922"/>
    </location>
</feature>
<feature type="compositionally biased region" description="Low complexity" evidence="1">
    <location>
        <begin position="998"/>
        <end position="1008"/>
    </location>
</feature>
<dbReference type="SMART" id="SM00444">
    <property type="entry name" value="GYF"/>
    <property type="match status" value="1"/>
</dbReference>
<comment type="caution">
    <text evidence="3">The sequence shown here is derived from an EMBL/GenBank/DDBJ whole genome shotgun (WGS) entry which is preliminary data.</text>
</comment>
<evidence type="ECO:0000259" key="2">
    <source>
        <dbReference type="PROSITE" id="PS50829"/>
    </source>
</evidence>
<dbReference type="PANTHER" id="PTHR14445:SF36">
    <property type="entry name" value="FI03272P-RELATED"/>
    <property type="match status" value="1"/>
</dbReference>
<keyword evidence="4" id="KW-1185">Reference proteome</keyword>
<feature type="compositionally biased region" description="Basic and acidic residues" evidence="1">
    <location>
        <begin position="844"/>
        <end position="855"/>
    </location>
</feature>
<sequence>MSTTTMHFGPEWMRTKPQPTSRIQPPPSPPPTNVSVPPTSTYSSLLTSAAAVPVESKDKVHPFRYTKEEMLRIYREGGGKGGLGLEVERWEGVVRETVTDPIGLKEMGEAEKKLFATPLNSDLRRRQSTDYLHLNTQNLERPRLNHATTASATGSPLRERFGSHMTRRRDSTDQLPTIPRKLSLSSQTSNNSPRESGMPSPRGRLGHTPGFDGILNGGESWVARRRASEGFVPKAPANFARDPGEDSKEIEIREEDEENNPDFQLQTDSQLGLKDTDQLASSIAMQKPDKIESAVALVPGTQSITNSPASASPSVALPPGIVDLSNVEWSYLDPQGQVQGPFQASVMQKWSDGGFFSDELLMKRTYIDNDWTPMGELKRRVGSTDKVFLTPIPLYGPPGLIRRTDSPFSIANEGGYHNGPSQPSPVRTLRNLTLDSFNSGYSDSSSSFGNAARFTNGSPDPAAFGVRAAPQYGLGGEMGTRSNGYPLNAGDASHALSGRSGFASTSNDYRSPGFGNVAPGSVNPVDLNTNYGSPAASWTGFDGTSNERGGSVDSYQPGYSNAGIPSFGNHSGFQTSSFNTPSHPSPGMGGLPFEQYSASPSSQFVNNTSVMQTTVPDLFNQNQQQQTPARPSQPINPNTTASPWGSVDSHINKRNVPFDAPPSKPSSVNNQSPWGTGTGGASISQSESQVNDISPWLAASKGVNDNWKEEQSIISDLTSNNLGQHDRQEKQLAENAQEAVDIISEHKFTIAETPAAIASSEVAPAALLPAKSHSKLTSRQVQLNTPAKAAVSPEPALVLPEIPLSQPPSASAAPNAWAKEEESKKTATSLRKIQDAEAKKLEARKVADRERERVARAAVPSVSTPSVEDVQPFTASWGLPTSKAGKGSAHVAPKEMVPPTSASATATPPVWSTTAAKPAATKKTMKEIQEEEERRKKIAVKETVANVASRRAYAESTSKPSPIPAPGGSAWTTVGSSGKQTSLVAATTPTRPPPTPSASPSVSSISTARVNGATTRSTPAPTSNTKVDDFPIAPSPDFLKWLAESLKGLNNSVNVEDIMSMLLSFPIDPDPSTSEIISDLIYANTTTLDGRRFAADFLSRRKADAVARAKAGPGAATAKTVSIADVVKAQPKPQAQSEWGGFKVVNKKKKGGRT</sequence>
<dbReference type="CDD" id="cd00072">
    <property type="entry name" value="GYF"/>
    <property type="match status" value="1"/>
</dbReference>
<dbReference type="PROSITE" id="PS50829">
    <property type="entry name" value="GYF"/>
    <property type="match status" value="1"/>
</dbReference>
<protein>
    <recommendedName>
        <fullName evidence="2">GYF domain-containing protein</fullName>
    </recommendedName>
</protein>
<gene>
    <name evidence="3" type="ORF">J3R30DRAFT_3440320</name>
</gene>
<feature type="compositionally biased region" description="Polar residues" evidence="1">
    <location>
        <begin position="1012"/>
        <end position="1025"/>
    </location>
</feature>
<evidence type="ECO:0000256" key="1">
    <source>
        <dbReference type="SAM" id="MobiDB-lite"/>
    </source>
</evidence>
<dbReference type="AlphaFoldDB" id="A0A9W9AN74"/>
<feature type="region of interest" description="Disordered" evidence="1">
    <location>
        <begin position="1"/>
        <end position="41"/>
    </location>
</feature>
<feature type="compositionally biased region" description="Low complexity" evidence="1">
    <location>
        <begin position="807"/>
        <end position="817"/>
    </location>
</feature>
<feature type="compositionally biased region" description="Polar residues" evidence="1">
    <location>
        <begin position="568"/>
        <end position="582"/>
    </location>
</feature>
<accession>A0A9W9AN74</accession>